<keyword evidence="6" id="KW-1185">Reference proteome</keyword>
<dbReference type="Gene3D" id="2.30.42.10">
    <property type="match status" value="1"/>
</dbReference>
<evidence type="ECO:0000256" key="1">
    <source>
        <dbReference type="ARBA" id="ARBA00005256"/>
    </source>
</evidence>
<proteinExistence type="inferred from homology"/>
<evidence type="ECO:0000313" key="6">
    <source>
        <dbReference type="Proteomes" id="UP001305414"/>
    </source>
</evidence>
<dbReference type="Proteomes" id="UP001305414">
    <property type="component" value="Unassembled WGS sequence"/>
</dbReference>
<dbReference type="InterPro" id="IPR040815">
    <property type="entry name" value="Nas2_N"/>
</dbReference>
<dbReference type="GO" id="GO:0070682">
    <property type="term" value="P:proteasome regulatory particle assembly"/>
    <property type="evidence" value="ECO:0007669"/>
    <property type="project" value="InterPro"/>
</dbReference>
<dbReference type="SMART" id="SM00228">
    <property type="entry name" value="PDZ"/>
    <property type="match status" value="1"/>
</dbReference>
<dbReference type="InterPro" id="IPR001478">
    <property type="entry name" value="PDZ"/>
</dbReference>
<dbReference type="InterPro" id="IPR035269">
    <property type="entry name" value="PSMD9"/>
</dbReference>
<dbReference type="Gene3D" id="6.10.140.1710">
    <property type="match status" value="1"/>
</dbReference>
<dbReference type="PANTHER" id="PTHR12651:SF1">
    <property type="entry name" value="26S PROTEASOME NON-ATPASE REGULATORY SUBUNIT 9"/>
    <property type="match status" value="1"/>
</dbReference>
<dbReference type="PANTHER" id="PTHR12651">
    <property type="entry name" value="26S PROTEASOME NON-ATPASE REGULATORY SUBUNIT 9"/>
    <property type="match status" value="1"/>
</dbReference>
<sequence length="251" mass="27511">MYFVAWIDTIMGLLLRMENIHAPTIPSGPTSHPITNGNAKQLSFVELQQKKNNMEAELKALGGVLDSHGVNMETPLITRDGFPRADLDIAQIRTTRSRIIHLKNDYEDLMNAIEKHLHEHFTSLQATDNESSTTTPGNGATVMGDTLPETLDVPFAKVNSVVSDSPAATAGLKAGDEIRNFGYVNKSNHDGLKKVAECVQGNEGQRVLVKISRPANSDSQQGARQELQLYLIPRRNWGGRGLLGCHILPIP</sequence>
<evidence type="ECO:0000313" key="5">
    <source>
        <dbReference type="EMBL" id="KAK5624690.1"/>
    </source>
</evidence>
<reference evidence="5 6" key="1">
    <citation type="submission" date="2023-10" db="EMBL/GenBank/DDBJ databases">
        <title>Draft genome sequence of Xylaria bambusicola isolate GMP-LS, the root and basal stem rot pathogen of sugarcane in Indonesia.</title>
        <authorList>
            <person name="Selvaraj P."/>
            <person name="Muralishankar V."/>
            <person name="Muruganantham S."/>
            <person name="Sp S."/>
            <person name="Haryani S."/>
            <person name="Lau K.J.X."/>
            <person name="Naqvi N.I."/>
        </authorList>
    </citation>
    <scope>NUCLEOTIDE SEQUENCE [LARGE SCALE GENOMIC DNA]</scope>
    <source>
        <strain evidence="5">GMP-LS</strain>
    </source>
</reference>
<accession>A0AAN7U3I6</accession>
<gene>
    <name evidence="5" type="ORF">RRF57_000406</name>
</gene>
<dbReference type="Pfam" id="PF18265">
    <property type="entry name" value="Nas2_N"/>
    <property type="match status" value="1"/>
</dbReference>
<dbReference type="GO" id="GO:0005634">
    <property type="term" value="C:nucleus"/>
    <property type="evidence" value="ECO:0007669"/>
    <property type="project" value="TreeGrafter"/>
</dbReference>
<dbReference type="AlphaFoldDB" id="A0AAN7U3I6"/>
<dbReference type="FunFam" id="2.30.42.10:FF:000107">
    <property type="entry name" value="26S proteasome non-ATPase regulatory subunit 9"/>
    <property type="match status" value="1"/>
</dbReference>
<protein>
    <recommendedName>
        <fullName evidence="3">Probable 26S proteasome regulatory subunit p27</fullName>
    </recommendedName>
</protein>
<evidence type="ECO:0000256" key="3">
    <source>
        <dbReference type="ARBA" id="ARBA00068021"/>
    </source>
</evidence>
<dbReference type="GO" id="GO:0005737">
    <property type="term" value="C:cytoplasm"/>
    <property type="evidence" value="ECO:0007669"/>
    <property type="project" value="TreeGrafter"/>
</dbReference>
<feature type="domain" description="PDZ" evidence="4">
    <location>
        <begin position="136"/>
        <end position="215"/>
    </location>
</feature>
<evidence type="ECO:0000259" key="4">
    <source>
        <dbReference type="SMART" id="SM00228"/>
    </source>
</evidence>
<keyword evidence="2" id="KW-0143">Chaperone</keyword>
<dbReference type="Pfam" id="PF17820">
    <property type="entry name" value="PDZ_6"/>
    <property type="match status" value="1"/>
</dbReference>
<dbReference type="InterPro" id="IPR041489">
    <property type="entry name" value="PDZ_6"/>
</dbReference>
<name>A0AAN7U3I6_9PEZI</name>
<comment type="caution">
    <text evidence="5">The sequence shown here is derived from an EMBL/GenBank/DDBJ whole genome shotgun (WGS) entry which is preliminary data.</text>
</comment>
<comment type="similarity">
    <text evidence="1">Belongs to the proteasome subunit p27 family.</text>
</comment>
<dbReference type="EMBL" id="JAWHQM010000001">
    <property type="protein sequence ID" value="KAK5624690.1"/>
    <property type="molecule type" value="Genomic_DNA"/>
</dbReference>
<dbReference type="SUPFAM" id="SSF50156">
    <property type="entry name" value="PDZ domain-like"/>
    <property type="match status" value="1"/>
</dbReference>
<dbReference type="InterPro" id="IPR036034">
    <property type="entry name" value="PDZ_sf"/>
</dbReference>
<evidence type="ECO:0000256" key="2">
    <source>
        <dbReference type="ARBA" id="ARBA00023186"/>
    </source>
</evidence>
<organism evidence="5 6">
    <name type="scientific">Xylaria bambusicola</name>
    <dbReference type="NCBI Taxonomy" id="326684"/>
    <lineage>
        <taxon>Eukaryota</taxon>
        <taxon>Fungi</taxon>
        <taxon>Dikarya</taxon>
        <taxon>Ascomycota</taxon>
        <taxon>Pezizomycotina</taxon>
        <taxon>Sordariomycetes</taxon>
        <taxon>Xylariomycetidae</taxon>
        <taxon>Xylariales</taxon>
        <taxon>Xylariaceae</taxon>
        <taxon>Xylaria</taxon>
    </lineage>
</organism>